<dbReference type="PANTHER" id="PTHR43586">
    <property type="entry name" value="CYSTEINE DESULFURASE"/>
    <property type="match status" value="1"/>
</dbReference>
<protein>
    <submittedName>
        <fullName evidence="3">Aminotransferase class V-fold PLP-dependent enzyme</fullName>
    </submittedName>
</protein>
<accession>A0ABW5GS54</accession>
<dbReference type="Pfam" id="PF00266">
    <property type="entry name" value="Aminotran_5"/>
    <property type="match status" value="1"/>
</dbReference>
<dbReference type="EMBL" id="JBHUKU010000022">
    <property type="protein sequence ID" value="MFD2463681.1"/>
    <property type="molecule type" value="Genomic_DNA"/>
</dbReference>
<dbReference type="InterPro" id="IPR015424">
    <property type="entry name" value="PyrdxlP-dep_Trfase"/>
</dbReference>
<keyword evidence="3" id="KW-0808">Transferase</keyword>
<keyword evidence="1" id="KW-0045">Antibiotic biosynthesis</keyword>
<dbReference type="Gene3D" id="3.40.640.10">
    <property type="entry name" value="Type I PLP-dependent aspartate aminotransferase-like (Major domain)"/>
    <property type="match status" value="1"/>
</dbReference>
<dbReference type="InterPro" id="IPR015421">
    <property type="entry name" value="PyrdxlP-dep_Trfase_major"/>
</dbReference>
<evidence type="ECO:0000256" key="1">
    <source>
        <dbReference type="ARBA" id="ARBA00023194"/>
    </source>
</evidence>
<name>A0ABW5GS54_9PSEU</name>
<dbReference type="PANTHER" id="PTHR43586:SF15">
    <property type="entry name" value="BLR3095 PROTEIN"/>
    <property type="match status" value="1"/>
</dbReference>
<evidence type="ECO:0000259" key="2">
    <source>
        <dbReference type="Pfam" id="PF00266"/>
    </source>
</evidence>
<feature type="domain" description="Aminotransferase class V" evidence="2">
    <location>
        <begin position="53"/>
        <end position="346"/>
    </location>
</feature>
<organism evidence="3 4">
    <name type="scientific">Amycolatopsis samaneae</name>
    <dbReference type="NCBI Taxonomy" id="664691"/>
    <lineage>
        <taxon>Bacteria</taxon>
        <taxon>Bacillati</taxon>
        <taxon>Actinomycetota</taxon>
        <taxon>Actinomycetes</taxon>
        <taxon>Pseudonocardiales</taxon>
        <taxon>Pseudonocardiaceae</taxon>
        <taxon>Amycolatopsis</taxon>
    </lineage>
</organism>
<keyword evidence="4" id="KW-1185">Reference proteome</keyword>
<dbReference type="RefSeq" id="WP_345386657.1">
    <property type="nucleotide sequence ID" value="NZ_BAABHG010000001.1"/>
</dbReference>
<comment type="caution">
    <text evidence="3">The sequence shown here is derived from an EMBL/GenBank/DDBJ whole genome shotgun (WGS) entry which is preliminary data.</text>
</comment>
<dbReference type="InterPro" id="IPR015422">
    <property type="entry name" value="PyrdxlP-dep_Trfase_small"/>
</dbReference>
<dbReference type="Proteomes" id="UP001597419">
    <property type="component" value="Unassembled WGS sequence"/>
</dbReference>
<evidence type="ECO:0000313" key="3">
    <source>
        <dbReference type="EMBL" id="MFD2463681.1"/>
    </source>
</evidence>
<evidence type="ECO:0000313" key="4">
    <source>
        <dbReference type="Proteomes" id="UP001597419"/>
    </source>
</evidence>
<sequence>MRAKLTSGQFRDCFPMLADTVHLASCSQAPLSAELTAALTELTGRMREHGAPWAAWMAEVEQARRRFAELVGATPDEVAVLPCASDGAAQIASTMDWSARPVVVTTDMEFPSIGQVWLAQRARGAEVTHVPVRGATVEEDELTAAIGERTGLVSIPLVSYRNGARLPVEAAVARAREVGARVFVDAYQAAGVLPLDVRALDCDYLVSGALKYLLGLPGVAFLYVRAGVADDVPPQHTGWFGRVDPFNFDPRALDHPAQARRFETGTPGIPAVYAANAGMRLLSRVDPAQVARHVTAMASRTAERLRAMGERLWAPAPPAAPGPQVALADDEPERLAAFLAGRRIFTAPRGELLRLSFHYFTDESDVDAVCAAIADYRAAPGSGK</sequence>
<proteinExistence type="predicted"/>
<dbReference type="Gene3D" id="3.90.1150.10">
    <property type="entry name" value="Aspartate Aminotransferase, domain 1"/>
    <property type="match status" value="1"/>
</dbReference>
<keyword evidence="3" id="KW-0032">Aminotransferase</keyword>
<dbReference type="InterPro" id="IPR000192">
    <property type="entry name" value="Aminotrans_V_dom"/>
</dbReference>
<reference evidence="4" key="1">
    <citation type="journal article" date="2019" name="Int. J. Syst. Evol. Microbiol.">
        <title>The Global Catalogue of Microorganisms (GCM) 10K type strain sequencing project: providing services to taxonomists for standard genome sequencing and annotation.</title>
        <authorList>
            <consortium name="The Broad Institute Genomics Platform"/>
            <consortium name="The Broad Institute Genome Sequencing Center for Infectious Disease"/>
            <person name="Wu L."/>
            <person name="Ma J."/>
        </authorList>
    </citation>
    <scope>NUCLEOTIDE SEQUENCE [LARGE SCALE GENOMIC DNA]</scope>
    <source>
        <strain evidence="4">CGMCC 4.7643</strain>
    </source>
</reference>
<gene>
    <name evidence="3" type="ORF">ACFSYJ_34050</name>
</gene>
<dbReference type="GO" id="GO:0008483">
    <property type="term" value="F:transaminase activity"/>
    <property type="evidence" value="ECO:0007669"/>
    <property type="project" value="UniProtKB-KW"/>
</dbReference>
<dbReference type="SUPFAM" id="SSF53383">
    <property type="entry name" value="PLP-dependent transferases"/>
    <property type="match status" value="1"/>
</dbReference>